<sequence>MGHMPAHRLTTRPTTATPDRIAAAVLTVLSGTQVAAAAAEVGIPAAHLADAVEAYRAAGYRALEDRAAESGWYHVRVEFPDWKTAERTAAVILGPRLEVLQDRGLVEAWWFIRKYPCWRLRLRPINNAGLETLKAAVNAVLEDLTAAKVISRWWPTVYEPETAAFGGPTGIDIAHELFCAETAHVLRYLRRPTLPIGRREISMLVCGTLLSAADLDRFERGDVWNRIAELRPLPAAASTDRLQALADRLRPLVAAPIGSLDPSGPGAFAASWAAAARQAGHALAEASATGLLDRGIRHILTHLVIFHWNRMGLSATAQAILSRAARQAVLPGTDDEPRR</sequence>
<reference evidence="2 3" key="1">
    <citation type="submission" date="2020-08" db="EMBL/GenBank/DDBJ databases">
        <title>Genomic Encyclopedia of Type Strains, Phase IV (KMG-IV): sequencing the most valuable type-strain genomes for metagenomic binning, comparative biology and taxonomic classification.</title>
        <authorList>
            <person name="Goeker M."/>
        </authorList>
    </citation>
    <scope>NUCLEOTIDE SEQUENCE [LARGE SCALE GENOMIC DNA]</scope>
    <source>
        <strain evidence="2 3">DSM 45615</strain>
    </source>
</reference>
<comment type="caution">
    <text evidence="2">The sequence shown here is derived from an EMBL/GenBank/DDBJ whole genome shotgun (WGS) entry which is preliminary data.</text>
</comment>
<proteinExistence type="predicted"/>
<keyword evidence="3" id="KW-1185">Reference proteome</keyword>
<dbReference type="RefSeq" id="WP_221337673.1">
    <property type="nucleotide sequence ID" value="NZ_BAABIX010000005.1"/>
</dbReference>
<protein>
    <submittedName>
        <fullName evidence="2">Thiopeptide-type bacteriocin biosynthesis protein</fullName>
    </submittedName>
</protein>
<dbReference type="AlphaFoldDB" id="A0A840PLP1"/>
<dbReference type="EMBL" id="JACHGN010000035">
    <property type="protein sequence ID" value="MBB5140002.1"/>
    <property type="molecule type" value="Genomic_DNA"/>
</dbReference>
<dbReference type="InterPro" id="IPR023809">
    <property type="entry name" value="Thiopep_bacteriocin_synth_dom"/>
</dbReference>
<name>A0A840PLP1_9ACTN</name>
<evidence type="ECO:0000313" key="2">
    <source>
        <dbReference type="EMBL" id="MBB5140002.1"/>
    </source>
</evidence>
<gene>
    <name evidence="2" type="ORF">HNP84_009767</name>
</gene>
<dbReference type="NCBIfam" id="TIGR03891">
    <property type="entry name" value="thiopep_ocin"/>
    <property type="match status" value="1"/>
</dbReference>
<accession>A0A840PLP1</accession>
<organism evidence="2 3">
    <name type="scientific">Thermocatellispora tengchongensis</name>
    <dbReference type="NCBI Taxonomy" id="1073253"/>
    <lineage>
        <taxon>Bacteria</taxon>
        <taxon>Bacillati</taxon>
        <taxon>Actinomycetota</taxon>
        <taxon>Actinomycetes</taxon>
        <taxon>Streptosporangiales</taxon>
        <taxon>Streptosporangiaceae</taxon>
        <taxon>Thermocatellispora</taxon>
    </lineage>
</organism>
<feature type="domain" description="Thiopeptide-type bacteriocin biosynthesis" evidence="1">
    <location>
        <begin position="72"/>
        <end position="329"/>
    </location>
</feature>
<dbReference type="Pfam" id="PF14028">
    <property type="entry name" value="Lant_dehydr_C"/>
    <property type="match status" value="1"/>
</dbReference>
<dbReference type="Proteomes" id="UP000578449">
    <property type="component" value="Unassembled WGS sequence"/>
</dbReference>
<evidence type="ECO:0000259" key="1">
    <source>
        <dbReference type="Pfam" id="PF14028"/>
    </source>
</evidence>
<evidence type="ECO:0000313" key="3">
    <source>
        <dbReference type="Proteomes" id="UP000578449"/>
    </source>
</evidence>